<reference evidence="1" key="1">
    <citation type="submission" date="2021-01" db="EMBL/GenBank/DDBJ databases">
        <authorList>
            <person name="Corre E."/>
            <person name="Pelletier E."/>
            <person name="Niang G."/>
            <person name="Scheremetjew M."/>
            <person name="Finn R."/>
            <person name="Kale V."/>
            <person name="Holt S."/>
            <person name="Cochrane G."/>
            <person name="Meng A."/>
            <person name="Brown T."/>
            <person name="Cohen L."/>
        </authorList>
    </citation>
    <scope>NUCLEOTIDE SEQUENCE</scope>
    <source>
        <strain evidence="1">MM31A-1</strain>
    </source>
</reference>
<sequence length="105" mass="11385">MATIDSLLVSIASFEVSHHEIFNAVSSQSQIITTQLNSTQHSSTYLLKAKIVGVGHAFYSFSVAGLNCTPRLSICLLHAPNHAHHHATVLSIVDMFSIYSGVYSI</sequence>
<protein>
    <submittedName>
        <fullName evidence="1">Uncharacterized protein</fullName>
    </submittedName>
</protein>
<dbReference type="EMBL" id="HBIO01013465">
    <property type="protein sequence ID" value="CAE0465613.1"/>
    <property type="molecule type" value="Transcribed_RNA"/>
</dbReference>
<accession>A0A7S3Q4P6</accession>
<dbReference type="AlphaFoldDB" id="A0A7S3Q4P6"/>
<gene>
    <name evidence="1" type="ORF">CDEB00056_LOCUS10454</name>
</gene>
<proteinExistence type="predicted"/>
<organism evidence="1">
    <name type="scientific">Chaetoceros debilis</name>
    <dbReference type="NCBI Taxonomy" id="122233"/>
    <lineage>
        <taxon>Eukaryota</taxon>
        <taxon>Sar</taxon>
        <taxon>Stramenopiles</taxon>
        <taxon>Ochrophyta</taxon>
        <taxon>Bacillariophyta</taxon>
        <taxon>Coscinodiscophyceae</taxon>
        <taxon>Chaetocerotophycidae</taxon>
        <taxon>Chaetocerotales</taxon>
        <taxon>Chaetocerotaceae</taxon>
        <taxon>Chaetoceros</taxon>
    </lineage>
</organism>
<evidence type="ECO:0000313" key="1">
    <source>
        <dbReference type="EMBL" id="CAE0465613.1"/>
    </source>
</evidence>
<name>A0A7S3Q4P6_9STRA</name>